<dbReference type="Pfam" id="PF00578">
    <property type="entry name" value="AhpC-TSA"/>
    <property type="match status" value="1"/>
</dbReference>
<evidence type="ECO:0000256" key="5">
    <source>
        <dbReference type="ARBA" id="ARBA00023284"/>
    </source>
</evidence>
<dbReference type="CDD" id="cd02966">
    <property type="entry name" value="TlpA_like_family"/>
    <property type="match status" value="1"/>
</dbReference>
<proteinExistence type="predicted"/>
<dbReference type="PANTHER" id="PTHR42852">
    <property type="entry name" value="THIOL:DISULFIDE INTERCHANGE PROTEIN DSBE"/>
    <property type="match status" value="1"/>
</dbReference>
<keyword evidence="4" id="KW-1015">Disulfide bond</keyword>
<dbReference type="Proteomes" id="UP001589867">
    <property type="component" value="Unassembled WGS sequence"/>
</dbReference>
<evidence type="ECO:0000256" key="1">
    <source>
        <dbReference type="ARBA" id="ARBA00004196"/>
    </source>
</evidence>
<keyword evidence="3" id="KW-0812">Transmembrane</keyword>
<sequence>MSKRPGAAAPSIGPAHAAKVVVALVAVLALVGCGGSEEPAAPESSPPFADCATLTAPPPAAPQVTLPGQGDPLPDVALPCFTGGQEVEVSAIRGPAVLNLWGSWCGPCREELPAFQRFADRAAGKVTVIGVDIRDSRSAASSLAEELGVTYPNLFDPSERLRAKLGITALPATLFVDRDGRVRHVYNSTALDEAELATLAAQHLGVTLP</sequence>
<evidence type="ECO:0000256" key="4">
    <source>
        <dbReference type="ARBA" id="ARBA00023157"/>
    </source>
</evidence>
<evidence type="ECO:0000256" key="2">
    <source>
        <dbReference type="ARBA" id="ARBA00022748"/>
    </source>
</evidence>
<reference evidence="7 8" key="1">
    <citation type="submission" date="2024-09" db="EMBL/GenBank/DDBJ databases">
        <authorList>
            <person name="Sun Q."/>
            <person name="Mori K."/>
        </authorList>
    </citation>
    <scope>NUCLEOTIDE SEQUENCE [LARGE SCALE GENOMIC DNA]</scope>
    <source>
        <strain evidence="7 8">TBRC 3947</strain>
    </source>
</reference>
<evidence type="ECO:0000313" key="7">
    <source>
        <dbReference type="EMBL" id="MFC0533436.1"/>
    </source>
</evidence>
<evidence type="ECO:0000259" key="6">
    <source>
        <dbReference type="PROSITE" id="PS51352"/>
    </source>
</evidence>
<dbReference type="PROSITE" id="PS00194">
    <property type="entry name" value="THIOREDOXIN_1"/>
    <property type="match status" value="1"/>
</dbReference>
<dbReference type="InterPro" id="IPR036249">
    <property type="entry name" value="Thioredoxin-like_sf"/>
</dbReference>
<dbReference type="PANTHER" id="PTHR42852:SF6">
    <property type="entry name" value="THIOL:DISULFIDE INTERCHANGE PROTEIN DSBE"/>
    <property type="match status" value="1"/>
</dbReference>
<dbReference type="Gene3D" id="3.40.30.10">
    <property type="entry name" value="Glutaredoxin"/>
    <property type="match status" value="1"/>
</dbReference>
<dbReference type="InterPro" id="IPR017937">
    <property type="entry name" value="Thioredoxin_CS"/>
</dbReference>
<gene>
    <name evidence="7" type="ORF">ACFFIA_38110</name>
</gene>
<keyword evidence="2" id="KW-0201">Cytochrome c-type biogenesis</keyword>
<protein>
    <submittedName>
        <fullName evidence="7">TlpA family protein disulfide reductase</fullName>
    </submittedName>
</protein>
<dbReference type="PROSITE" id="PS51257">
    <property type="entry name" value="PROKAR_LIPOPROTEIN"/>
    <property type="match status" value="1"/>
</dbReference>
<keyword evidence="3" id="KW-0735">Signal-anchor</keyword>
<organism evidence="7 8">
    <name type="scientific">Phytohabitans kaempferiae</name>
    <dbReference type="NCBI Taxonomy" id="1620943"/>
    <lineage>
        <taxon>Bacteria</taxon>
        <taxon>Bacillati</taxon>
        <taxon>Actinomycetota</taxon>
        <taxon>Actinomycetes</taxon>
        <taxon>Micromonosporales</taxon>
        <taxon>Micromonosporaceae</taxon>
    </lineage>
</organism>
<keyword evidence="8" id="KW-1185">Reference proteome</keyword>
<dbReference type="InterPro" id="IPR013766">
    <property type="entry name" value="Thioredoxin_domain"/>
</dbReference>
<dbReference type="EMBL" id="JBHLUH010000084">
    <property type="protein sequence ID" value="MFC0533436.1"/>
    <property type="molecule type" value="Genomic_DNA"/>
</dbReference>
<dbReference type="PROSITE" id="PS51352">
    <property type="entry name" value="THIOREDOXIN_2"/>
    <property type="match status" value="1"/>
</dbReference>
<dbReference type="InterPro" id="IPR050553">
    <property type="entry name" value="Thioredoxin_ResA/DsbE_sf"/>
</dbReference>
<evidence type="ECO:0000313" key="8">
    <source>
        <dbReference type="Proteomes" id="UP001589867"/>
    </source>
</evidence>
<feature type="domain" description="Thioredoxin" evidence="6">
    <location>
        <begin position="67"/>
        <end position="205"/>
    </location>
</feature>
<accession>A0ABV6MFE8</accession>
<dbReference type="InterPro" id="IPR000866">
    <property type="entry name" value="AhpC/TSA"/>
</dbReference>
<dbReference type="SUPFAM" id="SSF52833">
    <property type="entry name" value="Thioredoxin-like"/>
    <property type="match status" value="1"/>
</dbReference>
<comment type="caution">
    <text evidence="7">The sequence shown here is derived from an EMBL/GenBank/DDBJ whole genome shotgun (WGS) entry which is preliminary data.</text>
</comment>
<name>A0ABV6MFE8_9ACTN</name>
<dbReference type="RefSeq" id="WP_377261037.1">
    <property type="nucleotide sequence ID" value="NZ_JBHLUH010000084.1"/>
</dbReference>
<evidence type="ECO:0000256" key="3">
    <source>
        <dbReference type="ARBA" id="ARBA00022968"/>
    </source>
</evidence>
<keyword evidence="5" id="KW-0676">Redox-active center</keyword>
<comment type="subcellular location">
    <subcellularLocation>
        <location evidence="1">Cell envelope</location>
    </subcellularLocation>
</comment>